<evidence type="ECO:0000313" key="2">
    <source>
        <dbReference type="Proteomes" id="UP000004471"/>
    </source>
</evidence>
<evidence type="ECO:0000313" key="1">
    <source>
        <dbReference type="EMBL" id="EGH35266.1"/>
    </source>
</evidence>
<dbReference type="HOGENOM" id="CLU_3092247_0_0_6"/>
<reference evidence="1 2" key="1">
    <citation type="journal article" date="2011" name="PLoS Pathog.">
        <title>Dynamic evolution of pathogenicity revealed by sequencing and comparative genomics of 19 Pseudomonas syringae isolates.</title>
        <authorList>
            <person name="Baltrus D.A."/>
            <person name="Nishimura M.T."/>
            <person name="Romanchuk A."/>
            <person name="Chang J.H."/>
            <person name="Mukhtar M.S."/>
            <person name="Cherkis K."/>
            <person name="Roach J."/>
            <person name="Grant S.R."/>
            <person name="Jones C.D."/>
            <person name="Dangl J.L."/>
        </authorList>
    </citation>
    <scope>NUCLEOTIDE SEQUENCE [LARGE SCALE GENOMIC DNA]</scope>
    <source>
        <strain evidence="2">M301072PT</strain>
    </source>
</reference>
<accession>F3FYH4</accession>
<dbReference type="AlphaFoldDB" id="F3FYH4"/>
<sequence length="52" mass="5592">EVVVPANLIPEHCEYITPELLPLISLSQMQIDQIAASVSGGMANVQDIYPLA</sequence>
<organism evidence="1 2">
    <name type="scientific">Pseudomonas syringae pv. japonica str. M301072</name>
    <dbReference type="NCBI Taxonomy" id="629262"/>
    <lineage>
        <taxon>Bacteria</taxon>
        <taxon>Pseudomonadati</taxon>
        <taxon>Pseudomonadota</taxon>
        <taxon>Gammaproteobacteria</taxon>
        <taxon>Pseudomonadales</taxon>
        <taxon>Pseudomonadaceae</taxon>
        <taxon>Pseudomonas</taxon>
        <taxon>Pseudomonas syringae</taxon>
    </lineage>
</organism>
<dbReference type="EMBL" id="AEAH01003423">
    <property type="protein sequence ID" value="EGH35266.1"/>
    <property type="molecule type" value="Genomic_DNA"/>
</dbReference>
<proteinExistence type="predicted"/>
<comment type="caution">
    <text evidence="1">The sequence shown here is derived from an EMBL/GenBank/DDBJ whole genome shotgun (WGS) entry which is preliminary data.</text>
</comment>
<gene>
    <name evidence="1" type="ORF">PSYJA_42202</name>
</gene>
<protein>
    <submittedName>
        <fullName evidence="1">Amino acid adenylation</fullName>
    </submittedName>
</protein>
<feature type="non-terminal residue" evidence="1">
    <location>
        <position position="1"/>
    </location>
</feature>
<dbReference type="Proteomes" id="UP000004471">
    <property type="component" value="Unassembled WGS sequence"/>
</dbReference>
<name>F3FYH4_PSESX</name>
<feature type="non-terminal residue" evidence="1">
    <location>
        <position position="52"/>
    </location>
</feature>